<organism evidence="9 10">
    <name type="scientific">Terriglobus roseus (strain DSM 18391 / NRRL B-41598 / KBS 63)</name>
    <dbReference type="NCBI Taxonomy" id="926566"/>
    <lineage>
        <taxon>Bacteria</taxon>
        <taxon>Pseudomonadati</taxon>
        <taxon>Acidobacteriota</taxon>
        <taxon>Terriglobia</taxon>
        <taxon>Terriglobales</taxon>
        <taxon>Acidobacteriaceae</taxon>
        <taxon>Terriglobus</taxon>
    </lineage>
</organism>
<keyword evidence="10" id="KW-1185">Reference proteome</keyword>
<dbReference type="Pfam" id="PF02838">
    <property type="entry name" value="Glyco_hydro_20b"/>
    <property type="match status" value="1"/>
</dbReference>
<dbReference type="Gene3D" id="3.20.20.80">
    <property type="entry name" value="Glycosidases"/>
    <property type="match status" value="1"/>
</dbReference>
<evidence type="ECO:0000259" key="8">
    <source>
        <dbReference type="Pfam" id="PF02838"/>
    </source>
</evidence>
<proteinExistence type="inferred from homology"/>
<evidence type="ECO:0000313" key="9">
    <source>
        <dbReference type="EMBL" id="AFL87962.1"/>
    </source>
</evidence>
<dbReference type="InterPro" id="IPR015882">
    <property type="entry name" value="HEX_bac_N"/>
</dbReference>
<comment type="similarity">
    <text evidence="2">Belongs to the glycosyl hydrolase 20 family.</text>
</comment>
<dbReference type="Proteomes" id="UP000006056">
    <property type="component" value="Chromosome"/>
</dbReference>
<feature type="active site" description="Proton donor" evidence="6">
    <location>
        <position position="312"/>
    </location>
</feature>
<dbReference type="GO" id="GO:0030203">
    <property type="term" value="P:glycosaminoglycan metabolic process"/>
    <property type="evidence" value="ECO:0007669"/>
    <property type="project" value="TreeGrafter"/>
</dbReference>
<comment type="catalytic activity">
    <reaction evidence="1">
        <text>Hydrolysis of terminal non-reducing N-acetyl-D-hexosamine residues in N-acetyl-beta-D-hexosaminides.</text>
        <dbReference type="EC" id="3.2.1.52"/>
    </reaction>
</comment>
<dbReference type="GO" id="GO:0005975">
    <property type="term" value="P:carbohydrate metabolic process"/>
    <property type="evidence" value="ECO:0007669"/>
    <property type="project" value="InterPro"/>
</dbReference>
<evidence type="ECO:0000256" key="5">
    <source>
        <dbReference type="ARBA" id="ARBA00023295"/>
    </source>
</evidence>
<dbReference type="InterPro" id="IPR029018">
    <property type="entry name" value="Hex-like_dom2"/>
</dbReference>
<dbReference type="PATRIC" id="fig|926566.3.peg.1640"/>
<evidence type="ECO:0000256" key="4">
    <source>
        <dbReference type="ARBA" id="ARBA00022801"/>
    </source>
</evidence>
<dbReference type="STRING" id="926566.Terro_1659"/>
<dbReference type="GO" id="GO:0004563">
    <property type="term" value="F:beta-N-acetylhexosaminidase activity"/>
    <property type="evidence" value="ECO:0007669"/>
    <property type="project" value="UniProtKB-EC"/>
</dbReference>
<dbReference type="OrthoDB" id="9763537at2"/>
<dbReference type="Pfam" id="PF00728">
    <property type="entry name" value="Glyco_hydro_20"/>
    <property type="match status" value="1"/>
</dbReference>
<keyword evidence="5" id="KW-0326">Glycosidase</keyword>
<reference evidence="9 10" key="1">
    <citation type="submission" date="2012-06" db="EMBL/GenBank/DDBJ databases">
        <title>Complete genome of Terriglobus roseus DSM 18391.</title>
        <authorList>
            <consortium name="US DOE Joint Genome Institute (JGI-PGF)"/>
            <person name="Lucas S."/>
            <person name="Copeland A."/>
            <person name="Lapidus A."/>
            <person name="Glavina del Rio T."/>
            <person name="Dalin E."/>
            <person name="Tice H."/>
            <person name="Bruce D."/>
            <person name="Goodwin L."/>
            <person name="Pitluck S."/>
            <person name="Peters L."/>
            <person name="Mikhailova N."/>
            <person name="Munk A.C.C."/>
            <person name="Kyrpides N."/>
            <person name="Mavromatis K."/>
            <person name="Ivanova N."/>
            <person name="Brettin T."/>
            <person name="Detter J.C."/>
            <person name="Han C."/>
            <person name="Larimer F."/>
            <person name="Land M."/>
            <person name="Hauser L."/>
            <person name="Markowitz V."/>
            <person name="Cheng J.-F."/>
            <person name="Hugenholtz P."/>
            <person name="Woyke T."/>
            <person name="Wu D."/>
            <person name="Brambilla E."/>
            <person name="Klenk H.-P."/>
            <person name="Eisen J.A."/>
        </authorList>
    </citation>
    <scope>NUCLEOTIDE SEQUENCE [LARGE SCALE GENOMIC DNA]</scope>
    <source>
        <strain evidence="10">DSM 18391 / NRRL B-41598 / KBS 63</strain>
    </source>
</reference>
<dbReference type="Gene3D" id="3.30.379.10">
    <property type="entry name" value="Chitobiase/beta-hexosaminidase domain 2-like"/>
    <property type="match status" value="1"/>
</dbReference>
<dbReference type="HOGENOM" id="CLU_393765_0_0_0"/>
<dbReference type="PANTHER" id="PTHR22600">
    <property type="entry name" value="BETA-HEXOSAMINIDASE"/>
    <property type="match status" value="1"/>
</dbReference>
<evidence type="ECO:0000313" key="10">
    <source>
        <dbReference type="Proteomes" id="UP000006056"/>
    </source>
</evidence>
<dbReference type="EC" id="3.2.1.52" evidence="3"/>
<feature type="domain" description="Beta-hexosaminidase bacterial type N-terminal" evidence="8">
    <location>
        <begin position="34"/>
        <end position="168"/>
    </location>
</feature>
<evidence type="ECO:0000256" key="6">
    <source>
        <dbReference type="PIRSR" id="PIRSR625705-1"/>
    </source>
</evidence>
<evidence type="ECO:0000256" key="2">
    <source>
        <dbReference type="ARBA" id="ARBA00006285"/>
    </source>
</evidence>
<sequence length="709" mass="77938">MAFLSSALRTPFRAAAFSASLFVSGFAPVWGQLALLPAPREAAPAQSLPLAAGVSVVCAACDGQDSFAAAELTRGLADMGVTTTPSASAHITLLRAESAAGREALSRGRITWSPEMQAEGYAIVPDGTGVSVVGATPTGVFYGAMTAKQLVSGFGTAAKLQTATVRDWPAMKYRGVHDDLSRGPVPTLEFQKKEIRTFAAYKINVYSPYFENTMQYLSDPLAAPPGGTLSPAQARELVAYAAQYHVTIVPEQEAFGHLHYMLNEELYAPLSETPNGHVLAPGQPGSIALTKRMYAELAQIYPSPLLHLGADETVELGKGQTKAAVDAQGLGKVYLDYLQSTVAALKPLNRRFLFWGDIAMKEPALVKALPQDFKSQMIAVAWEYNPHTSFTPWIKPYTDAGIECWVAPGVNNWSRVWPNFNNTLPNIQQFTAQGQAGGCTGQLNTIWEDDGEALFNNNWYALLYGAEAAWHKGESSIPQFQGNYGQVFHGDASGKVNEAQQELMAAHAVLKNNFKTSDASDLLFWIDPWSPDGQIYAPKIRPYVHDLRLHAERAIVLIAEARAQGNLREQDALDALDLGARRMDLIGLKFQLTDDIAIEYDAAYRLQNSRDRDARTEIARDLADINAVNGKLQDFRNNYSLLRDLYEAAWLKSNRPYFLRNNLARYDFTLNTWFARIDKFRSAQRQWDRTQTLPPASDIGIPAPPVAAR</sequence>
<dbReference type="PRINTS" id="PR00738">
    <property type="entry name" value="GLHYDRLASE20"/>
</dbReference>
<dbReference type="GO" id="GO:0016020">
    <property type="term" value="C:membrane"/>
    <property type="evidence" value="ECO:0007669"/>
    <property type="project" value="TreeGrafter"/>
</dbReference>
<dbReference type="InterPro" id="IPR017853">
    <property type="entry name" value="GH"/>
</dbReference>
<evidence type="ECO:0000256" key="1">
    <source>
        <dbReference type="ARBA" id="ARBA00001231"/>
    </source>
</evidence>
<dbReference type="PANTHER" id="PTHR22600:SF57">
    <property type="entry name" value="BETA-N-ACETYLHEXOSAMINIDASE"/>
    <property type="match status" value="1"/>
</dbReference>
<dbReference type="eggNOG" id="COG3525">
    <property type="taxonomic scope" value="Bacteria"/>
</dbReference>
<dbReference type="InterPro" id="IPR015883">
    <property type="entry name" value="Glyco_hydro_20_cat"/>
</dbReference>
<gene>
    <name evidence="9" type="ordered locus">Terro_1659</name>
</gene>
<keyword evidence="4" id="KW-0378">Hydrolase</keyword>
<dbReference type="AlphaFoldDB" id="I3ZFE4"/>
<dbReference type="KEGG" id="trs:Terro_1659"/>
<dbReference type="SUPFAM" id="SSF51445">
    <property type="entry name" value="(Trans)glycosidases"/>
    <property type="match status" value="1"/>
</dbReference>
<name>I3ZFE4_TERRK</name>
<evidence type="ECO:0000259" key="7">
    <source>
        <dbReference type="Pfam" id="PF00728"/>
    </source>
</evidence>
<evidence type="ECO:0000256" key="3">
    <source>
        <dbReference type="ARBA" id="ARBA00012663"/>
    </source>
</evidence>
<dbReference type="EMBL" id="CP003379">
    <property type="protein sequence ID" value="AFL87962.1"/>
    <property type="molecule type" value="Genomic_DNA"/>
</dbReference>
<accession>I3ZFE4</accession>
<dbReference type="InterPro" id="IPR025705">
    <property type="entry name" value="Beta_hexosaminidase_sua/sub"/>
</dbReference>
<feature type="domain" description="Glycoside hydrolase family 20 catalytic" evidence="7">
    <location>
        <begin position="224"/>
        <end position="383"/>
    </location>
</feature>
<dbReference type="SUPFAM" id="SSF55545">
    <property type="entry name" value="beta-N-acetylhexosaminidase-like domain"/>
    <property type="match status" value="1"/>
</dbReference>
<dbReference type="RefSeq" id="WP_014785531.1">
    <property type="nucleotide sequence ID" value="NC_018014.1"/>
</dbReference>
<protein>
    <recommendedName>
        <fullName evidence="3">beta-N-acetylhexosaminidase</fullName>
        <ecNumber evidence="3">3.2.1.52</ecNumber>
    </recommendedName>
</protein>